<organism evidence="1 2">
    <name type="scientific">Leptospira noumeaensis</name>
    <dbReference type="NCBI Taxonomy" id="2484964"/>
    <lineage>
        <taxon>Bacteria</taxon>
        <taxon>Pseudomonadati</taxon>
        <taxon>Spirochaetota</taxon>
        <taxon>Spirochaetia</taxon>
        <taxon>Leptospirales</taxon>
        <taxon>Leptospiraceae</taxon>
        <taxon>Leptospira</taxon>
    </lineage>
</organism>
<sequence length="197" mass="22181">MFLAIVGLFVFLSCKTPKDSVDFGINPEQGNKKVLLGDFRQKTNIHSMNLGKIAKDIALIELMKIGYRVEVFEIPHDPIFLKKEESKSTLKNMIFKAAGEQNERTISSEVFDSSFIAELSKDKNFDYFIQGKMHIYKDEFKSNAPTEIIVYITLSSSEGKLIAAISSKVKSSHEINSEDINEAVSNVIKKVPQVINK</sequence>
<dbReference type="OrthoDB" id="329195at2"/>
<dbReference type="Proteomes" id="UP000298009">
    <property type="component" value="Unassembled WGS sequence"/>
</dbReference>
<dbReference type="RefSeq" id="WP_135603193.1">
    <property type="nucleotide sequence ID" value="NZ_RQFK01000039.1"/>
</dbReference>
<dbReference type="EMBL" id="RQFK01000039">
    <property type="protein sequence ID" value="TGK77520.1"/>
    <property type="molecule type" value="Genomic_DNA"/>
</dbReference>
<evidence type="ECO:0000313" key="1">
    <source>
        <dbReference type="EMBL" id="TGK77520.1"/>
    </source>
</evidence>
<dbReference type="AlphaFoldDB" id="A0A4R9HZ43"/>
<name>A0A4R9HZ43_9LEPT</name>
<evidence type="ECO:0000313" key="2">
    <source>
        <dbReference type="Proteomes" id="UP000298009"/>
    </source>
</evidence>
<comment type="caution">
    <text evidence="1">The sequence shown here is derived from an EMBL/GenBank/DDBJ whole genome shotgun (WGS) entry which is preliminary data.</text>
</comment>
<gene>
    <name evidence="1" type="ORF">EHQ24_19130</name>
</gene>
<evidence type="ECO:0008006" key="3">
    <source>
        <dbReference type="Google" id="ProtNLM"/>
    </source>
</evidence>
<keyword evidence="2" id="KW-1185">Reference proteome</keyword>
<accession>A0A4R9HZ43</accession>
<protein>
    <recommendedName>
        <fullName evidence="3">Lipoprotein</fullName>
    </recommendedName>
</protein>
<reference evidence="1" key="1">
    <citation type="journal article" date="2019" name="PLoS Negl. Trop. Dis.">
        <title>Revisiting the worldwide diversity of Leptospira species in the environment.</title>
        <authorList>
            <person name="Vincent A.T."/>
            <person name="Schiettekatte O."/>
            <person name="Bourhy P."/>
            <person name="Veyrier F.J."/>
            <person name="Picardeau M."/>
        </authorList>
    </citation>
    <scope>NUCLEOTIDE SEQUENCE [LARGE SCALE GENOMIC DNA]</scope>
    <source>
        <strain evidence="1">201800287</strain>
    </source>
</reference>
<proteinExistence type="predicted"/>